<sequence length="210" mass="20646">MRRALSYTAAGVAMIASLAACDSGKKGSSSSSTPPSGAGTSGSSGVSGKGAGTAILKVGSTSTNFAVTCTQTQLATQATGNEGADAVTLTVKGTPISAVLVTHGKDGTTTIFQAIANLRDDNGKALGKINVSVAGDKYSGTGTFVLTKIDSKGKRVKLTDHTSQTGSFTLTCASGYAPVPTASSRPSSSSAKPSSTATKSKAKPAGTKSS</sequence>
<evidence type="ECO:0008006" key="5">
    <source>
        <dbReference type="Google" id="ProtNLM"/>
    </source>
</evidence>
<feature type="chain" id="PRO_5046761209" description="Lipoprotein" evidence="2">
    <location>
        <begin position="20"/>
        <end position="210"/>
    </location>
</feature>
<reference evidence="3" key="1">
    <citation type="journal article" date="2018" name="Int. J. Syst. Evol. Microbiol.">
        <title>Jatrophihabitans telluris sp. nov., isolated from sediment soil of lava forest wetlands and the emended description of the genus Jatrophihabitans.</title>
        <authorList>
            <person name="Lee K.C."/>
            <person name="Suh M.K."/>
            <person name="Eom M.K."/>
            <person name="Kim K.K."/>
            <person name="Kim J.S."/>
            <person name="Kim D.S."/>
            <person name="Ko S.H."/>
            <person name="Shin Y.K."/>
            <person name="Lee J.S."/>
        </authorList>
    </citation>
    <scope>NUCLEOTIDE SEQUENCE</scope>
    <source>
        <strain evidence="3">N237</strain>
    </source>
</reference>
<evidence type="ECO:0000313" key="4">
    <source>
        <dbReference type="Proteomes" id="UP001056336"/>
    </source>
</evidence>
<name>A0ABY4QZW1_9ACTN</name>
<dbReference type="Proteomes" id="UP001056336">
    <property type="component" value="Chromosome"/>
</dbReference>
<organism evidence="3 4">
    <name type="scientific">Jatrophihabitans telluris</name>
    <dbReference type="NCBI Taxonomy" id="2038343"/>
    <lineage>
        <taxon>Bacteria</taxon>
        <taxon>Bacillati</taxon>
        <taxon>Actinomycetota</taxon>
        <taxon>Actinomycetes</taxon>
        <taxon>Jatrophihabitantales</taxon>
        <taxon>Jatrophihabitantaceae</taxon>
        <taxon>Jatrophihabitans</taxon>
    </lineage>
</organism>
<feature type="compositionally biased region" description="Low complexity" evidence="1">
    <location>
        <begin position="180"/>
        <end position="210"/>
    </location>
</feature>
<feature type="region of interest" description="Disordered" evidence="1">
    <location>
        <begin position="178"/>
        <end position="210"/>
    </location>
</feature>
<accession>A0ABY4QZW1</accession>
<protein>
    <recommendedName>
        <fullName evidence="5">Lipoprotein</fullName>
    </recommendedName>
</protein>
<feature type="compositionally biased region" description="Low complexity" evidence="1">
    <location>
        <begin position="26"/>
        <end position="38"/>
    </location>
</feature>
<dbReference type="EMBL" id="CP097332">
    <property type="protein sequence ID" value="UQX89105.1"/>
    <property type="molecule type" value="Genomic_DNA"/>
</dbReference>
<dbReference type="PROSITE" id="PS51257">
    <property type="entry name" value="PROKAR_LIPOPROTEIN"/>
    <property type="match status" value="1"/>
</dbReference>
<evidence type="ECO:0000256" key="1">
    <source>
        <dbReference type="SAM" id="MobiDB-lite"/>
    </source>
</evidence>
<gene>
    <name evidence="3" type="ORF">M6D93_03660</name>
</gene>
<feature type="region of interest" description="Disordered" evidence="1">
    <location>
        <begin position="24"/>
        <end position="47"/>
    </location>
</feature>
<reference evidence="3" key="2">
    <citation type="submission" date="2022-05" db="EMBL/GenBank/DDBJ databases">
        <authorList>
            <person name="Kim J.-S."/>
            <person name="Lee K."/>
            <person name="Suh M."/>
            <person name="Eom M."/>
            <person name="Kim J.-S."/>
            <person name="Kim D.-S."/>
            <person name="Ko S.-H."/>
            <person name="Shin Y."/>
            <person name="Lee J.-S."/>
        </authorList>
    </citation>
    <scope>NUCLEOTIDE SEQUENCE</scope>
    <source>
        <strain evidence="3">N237</strain>
    </source>
</reference>
<dbReference type="RefSeq" id="WP_249773001.1">
    <property type="nucleotide sequence ID" value="NZ_CP097332.1"/>
</dbReference>
<proteinExistence type="predicted"/>
<evidence type="ECO:0000313" key="3">
    <source>
        <dbReference type="EMBL" id="UQX89105.1"/>
    </source>
</evidence>
<evidence type="ECO:0000256" key="2">
    <source>
        <dbReference type="SAM" id="SignalP"/>
    </source>
</evidence>
<feature type="signal peptide" evidence="2">
    <location>
        <begin position="1"/>
        <end position="19"/>
    </location>
</feature>
<keyword evidence="2" id="KW-0732">Signal</keyword>
<keyword evidence="4" id="KW-1185">Reference proteome</keyword>